<dbReference type="SUPFAM" id="SSF55447">
    <property type="entry name" value="CO dehydrogenase flavoprotein C-terminal domain-like"/>
    <property type="match status" value="1"/>
</dbReference>
<dbReference type="Pfam" id="PF00941">
    <property type="entry name" value="FAD_binding_5"/>
    <property type="match status" value="1"/>
</dbReference>
<dbReference type="GO" id="GO:0071949">
    <property type="term" value="F:FAD binding"/>
    <property type="evidence" value="ECO:0007669"/>
    <property type="project" value="InterPro"/>
</dbReference>
<dbReference type="InterPro" id="IPR016166">
    <property type="entry name" value="FAD-bd_PCMH"/>
</dbReference>
<evidence type="ECO:0000256" key="1">
    <source>
        <dbReference type="ARBA" id="ARBA00022630"/>
    </source>
</evidence>
<dbReference type="InterPro" id="IPR036683">
    <property type="entry name" value="CO_DH_flav_C_dom_sf"/>
</dbReference>
<dbReference type="InterPro" id="IPR002346">
    <property type="entry name" value="Mopterin_DH_FAD-bd"/>
</dbReference>
<protein>
    <recommendedName>
        <fullName evidence="4">FAD-binding PCMH-type domain-containing protein</fullName>
    </recommendedName>
</protein>
<keyword evidence="2" id="KW-0274">FAD</keyword>
<dbReference type="AlphaFoldDB" id="A0A382R189"/>
<dbReference type="PANTHER" id="PTHR42659:SF2">
    <property type="entry name" value="XANTHINE DEHYDROGENASE SUBUNIT C-RELATED"/>
    <property type="match status" value="1"/>
</dbReference>
<organism evidence="5">
    <name type="scientific">marine metagenome</name>
    <dbReference type="NCBI Taxonomy" id="408172"/>
    <lineage>
        <taxon>unclassified sequences</taxon>
        <taxon>metagenomes</taxon>
        <taxon>ecological metagenomes</taxon>
    </lineage>
</organism>
<dbReference type="InterPro" id="IPR016169">
    <property type="entry name" value="FAD-bd_PCMH_sub2"/>
</dbReference>
<evidence type="ECO:0000259" key="4">
    <source>
        <dbReference type="PROSITE" id="PS51387"/>
    </source>
</evidence>
<evidence type="ECO:0000256" key="2">
    <source>
        <dbReference type="ARBA" id="ARBA00022827"/>
    </source>
</evidence>
<keyword evidence="3" id="KW-0560">Oxidoreductase</keyword>
<dbReference type="Gene3D" id="3.30.390.50">
    <property type="entry name" value="CO dehydrogenase flavoprotein, C-terminal domain"/>
    <property type="match status" value="1"/>
</dbReference>
<dbReference type="PROSITE" id="PS51387">
    <property type="entry name" value="FAD_PCMH"/>
    <property type="match status" value="1"/>
</dbReference>
<gene>
    <name evidence="5" type="ORF">METZ01_LOCUS343749</name>
</gene>
<dbReference type="SMART" id="SM01092">
    <property type="entry name" value="CO_deh_flav_C"/>
    <property type="match status" value="1"/>
</dbReference>
<dbReference type="SUPFAM" id="SSF56176">
    <property type="entry name" value="FAD-binding/transporter-associated domain-like"/>
    <property type="match status" value="1"/>
</dbReference>
<proteinExistence type="predicted"/>
<accession>A0A382R189</accession>
<name>A0A382R189_9ZZZZ</name>
<dbReference type="InterPro" id="IPR016167">
    <property type="entry name" value="FAD-bd_PCMH_sub1"/>
</dbReference>
<dbReference type="InterPro" id="IPR036318">
    <property type="entry name" value="FAD-bd_PCMH-like_sf"/>
</dbReference>
<dbReference type="Gene3D" id="3.30.465.10">
    <property type="match status" value="1"/>
</dbReference>
<evidence type="ECO:0000313" key="5">
    <source>
        <dbReference type="EMBL" id="SVC90895.1"/>
    </source>
</evidence>
<keyword evidence="1" id="KW-0285">Flavoprotein</keyword>
<dbReference type="EMBL" id="UINC01118038">
    <property type="protein sequence ID" value="SVC90895.1"/>
    <property type="molecule type" value="Genomic_DNA"/>
</dbReference>
<dbReference type="InterPro" id="IPR051312">
    <property type="entry name" value="Diverse_Substr_Oxidored"/>
</dbReference>
<dbReference type="GO" id="GO:0016491">
    <property type="term" value="F:oxidoreductase activity"/>
    <property type="evidence" value="ECO:0007669"/>
    <property type="project" value="UniProtKB-KW"/>
</dbReference>
<dbReference type="InterPro" id="IPR005107">
    <property type="entry name" value="CO_DH_flav_C"/>
</dbReference>
<sequence length="262" mass="28112">MKTFNYHSAKEIKEASKLASSNSAFLAGGMTTIPSMKLGLATYKDIIDIKGIKKLSGIKVSGKTVRIGATTKHVEVARSKEVKKAIPSLAALAEGIGDPQVRNRGTIGGSIANNDPAADYPSACLALNAIIHTSKRKIQADKFFKGMFETDLKKGELIEAIEFKVPDKSSYVKFPNPASRYAIVGIYVAKLKKEVRVAVTGVESCVFRCKKLEGVLSSDFSPSSIDKISISSKGFNADIHASAEYRANLIVVLAKKAVTNAK</sequence>
<reference evidence="5" key="1">
    <citation type="submission" date="2018-05" db="EMBL/GenBank/DDBJ databases">
        <authorList>
            <person name="Lanie J.A."/>
            <person name="Ng W.-L."/>
            <person name="Kazmierczak K.M."/>
            <person name="Andrzejewski T.M."/>
            <person name="Davidsen T.M."/>
            <person name="Wayne K.J."/>
            <person name="Tettelin H."/>
            <person name="Glass J.I."/>
            <person name="Rusch D."/>
            <person name="Podicherti R."/>
            <person name="Tsui H.-C.T."/>
            <person name="Winkler M.E."/>
        </authorList>
    </citation>
    <scope>NUCLEOTIDE SEQUENCE</scope>
</reference>
<dbReference type="Gene3D" id="3.30.43.10">
    <property type="entry name" value="Uridine Diphospho-n-acetylenolpyruvylglucosamine Reductase, domain 2"/>
    <property type="match status" value="1"/>
</dbReference>
<feature type="domain" description="FAD-binding PCMH-type" evidence="4">
    <location>
        <begin position="1"/>
        <end position="168"/>
    </location>
</feature>
<dbReference type="PANTHER" id="PTHR42659">
    <property type="entry name" value="XANTHINE DEHYDROGENASE SUBUNIT C-RELATED"/>
    <property type="match status" value="1"/>
</dbReference>
<evidence type="ECO:0000256" key="3">
    <source>
        <dbReference type="ARBA" id="ARBA00023002"/>
    </source>
</evidence>